<evidence type="ECO:0000313" key="3">
    <source>
        <dbReference type="Proteomes" id="UP001444661"/>
    </source>
</evidence>
<keyword evidence="1" id="KW-0808">Transferase</keyword>
<dbReference type="Proteomes" id="UP001444661">
    <property type="component" value="Unassembled WGS sequence"/>
</dbReference>
<organism evidence="2 3">
    <name type="scientific">Apiospora rasikravindrae</name>
    <dbReference type="NCBI Taxonomy" id="990691"/>
    <lineage>
        <taxon>Eukaryota</taxon>
        <taxon>Fungi</taxon>
        <taxon>Dikarya</taxon>
        <taxon>Ascomycota</taxon>
        <taxon>Pezizomycotina</taxon>
        <taxon>Sordariomycetes</taxon>
        <taxon>Xylariomycetidae</taxon>
        <taxon>Amphisphaeriales</taxon>
        <taxon>Apiosporaceae</taxon>
        <taxon>Apiospora</taxon>
    </lineage>
</organism>
<dbReference type="PANTHER" id="PTHR31642">
    <property type="entry name" value="TRICHOTHECENE 3-O-ACETYLTRANSFERASE"/>
    <property type="match status" value="1"/>
</dbReference>
<dbReference type="PANTHER" id="PTHR31642:SF310">
    <property type="entry name" value="FATTY ALCOHOL:CAFFEOYL-COA ACYLTRANSFERASE"/>
    <property type="match status" value="1"/>
</dbReference>
<gene>
    <name evidence="2" type="ORF">PG993_003658</name>
</gene>
<dbReference type="InterPro" id="IPR050317">
    <property type="entry name" value="Plant_Fungal_Acyltransferase"/>
</dbReference>
<comment type="caution">
    <text evidence="2">The sequence shown here is derived from an EMBL/GenBank/DDBJ whole genome shotgun (WGS) entry which is preliminary data.</text>
</comment>
<dbReference type="Gene3D" id="3.30.559.10">
    <property type="entry name" value="Chloramphenicol acetyltransferase-like domain"/>
    <property type="match status" value="2"/>
</dbReference>
<proteinExistence type="predicted"/>
<reference evidence="2 3" key="1">
    <citation type="submission" date="2023-01" db="EMBL/GenBank/DDBJ databases">
        <title>Analysis of 21 Apiospora genomes using comparative genomics revels a genus with tremendous synthesis potential of carbohydrate active enzymes and secondary metabolites.</title>
        <authorList>
            <person name="Sorensen T."/>
        </authorList>
    </citation>
    <scope>NUCLEOTIDE SEQUENCE [LARGE SCALE GENOMIC DNA]</scope>
    <source>
        <strain evidence="2 3">CBS 33761</strain>
    </source>
</reference>
<dbReference type="EMBL" id="JAQQWK010000002">
    <property type="protein sequence ID" value="KAK8052273.1"/>
    <property type="molecule type" value="Genomic_DNA"/>
</dbReference>
<protein>
    <submittedName>
        <fullName evidence="2">Uncharacterized protein</fullName>
    </submittedName>
</protein>
<dbReference type="InterPro" id="IPR023213">
    <property type="entry name" value="CAT-like_dom_sf"/>
</dbReference>
<name>A0ABR1U052_9PEZI</name>
<evidence type="ECO:0000256" key="1">
    <source>
        <dbReference type="ARBA" id="ARBA00022679"/>
    </source>
</evidence>
<evidence type="ECO:0000313" key="2">
    <source>
        <dbReference type="EMBL" id="KAK8052273.1"/>
    </source>
</evidence>
<sequence>MADPTPYLPDPVWEDQIAPRNMWLSLHYIFHQEPSATPAEAQRQYQRLIAQLHANVEATLRLLPRFSARVVDDPRADHKGRIRLVAGPSSSRMGLLREWSKEAELSVEDVARIVEQADRPVPGTTGLGLPRPWDCSTARIDVLRVRAGVAVSFHAHHAIADMHALAVFAKCVAEGVSSLPVTLASPPRTQETPWEEEESCFDRAFENTYFRLEDEGGPVQPEARHRGFRYRGETKTYRLSRAKCKKLLAEEVPPESLPGGRGCSLFAFLIAKLGAHVLMARNAAGGGGDGPHGEGRLWIPVDVRSSLDKGGVGIVGNAVVPAAVRMGTEFWQGASGPKEMARGATVGVANHITSTIRVVKSRGYLQHRERCLEDLVQGHPSHLGVRFDATAGNWIQINDSRHFGADHEFPHYGKADVVRRSVPTSPGIVFHPVRAQDDTLVVAITLPEEAMDILQERQEFLSFMESIEAAPGT</sequence>
<keyword evidence="3" id="KW-1185">Reference proteome</keyword>
<accession>A0ABR1U052</accession>